<protein>
    <submittedName>
        <fullName evidence="2">Uncharacterized protein LOC115877216</fullName>
    </submittedName>
</protein>
<organism evidence="1 2">
    <name type="scientific">Sitophilus oryzae</name>
    <name type="common">Rice weevil</name>
    <name type="synonym">Curculio oryzae</name>
    <dbReference type="NCBI Taxonomy" id="7048"/>
    <lineage>
        <taxon>Eukaryota</taxon>
        <taxon>Metazoa</taxon>
        <taxon>Ecdysozoa</taxon>
        <taxon>Arthropoda</taxon>
        <taxon>Hexapoda</taxon>
        <taxon>Insecta</taxon>
        <taxon>Pterygota</taxon>
        <taxon>Neoptera</taxon>
        <taxon>Endopterygota</taxon>
        <taxon>Coleoptera</taxon>
        <taxon>Polyphaga</taxon>
        <taxon>Cucujiformia</taxon>
        <taxon>Curculionidae</taxon>
        <taxon>Dryophthorinae</taxon>
        <taxon>Sitophilus</taxon>
    </lineage>
</organism>
<dbReference type="SUPFAM" id="SSF57302">
    <property type="entry name" value="Snake toxin-like"/>
    <property type="match status" value="1"/>
</dbReference>
<dbReference type="GeneID" id="115877216"/>
<gene>
    <name evidence="2" type="primary">LOC115877216</name>
</gene>
<dbReference type="AlphaFoldDB" id="A0A6J2XD35"/>
<evidence type="ECO:0000313" key="1">
    <source>
        <dbReference type="Proteomes" id="UP000504635"/>
    </source>
</evidence>
<dbReference type="Proteomes" id="UP000504635">
    <property type="component" value="Unplaced"/>
</dbReference>
<sequence length="106" mass="12400">MQSTNFPIIKQQTSVGSITPCINDTYMQLRDCPLREINFCIKYISEGTIVRDCVPRCTEKDNWDWNSRTFCCQEDGCNAAEGLWHWHIPILLFAMPFFHLMARSLH</sequence>
<dbReference type="FunCoup" id="A0A6J2XD35">
    <property type="interactions" value="7"/>
</dbReference>
<keyword evidence="1" id="KW-1185">Reference proteome</keyword>
<dbReference type="RefSeq" id="XP_030749238.1">
    <property type="nucleotide sequence ID" value="XM_030893378.1"/>
</dbReference>
<dbReference type="OrthoDB" id="8188927at2759"/>
<reference evidence="2" key="1">
    <citation type="submission" date="2025-08" db="UniProtKB">
        <authorList>
            <consortium name="RefSeq"/>
        </authorList>
    </citation>
    <scope>IDENTIFICATION</scope>
    <source>
        <tissue evidence="2">Gonads</tissue>
    </source>
</reference>
<proteinExistence type="predicted"/>
<accession>A0A6J2XD35</accession>
<dbReference type="InParanoid" id="A0A6J2XD35"/>
<evidence type="ECO:0000313" key="2">
    <source>
        <dbReference type="RefSeq" id="XP_030749238.1"/>
    </source>
</evidence>
<name>A0A6J2XD35_SITOR</name>
<dbReference type="InterPro" id="IPR045860">
    <property type="entry name" value="Snake_toxin-like_sf"/>
</dbReference>
<dbReference type="KEGG" id="soy:115877216"/>